<evidence type="ECO:0000256" key="4">
    <source>
        <dbReference type="ARBA" id="ARBA00023163"/>
    </source>
</evidence>
<keyword evidence="8" id="KW-1185">Reference proteome</keyword>
<comment type="caution">
    <text evidence="7">The sequence shown here is derived from an EMBL/GenBank/DDBJ whole genome shotgun (WGS) entry which is preliminary data.</text>
</comment>
<accession>A0AA40VMU8</accession>
<evidence type="ECO:0000313" key="7">
    <source>
        <dbReference type="EMBL" id="MBB4140804.1"/>
    </source>
</evidence>
<gene>
    <name evidence="7" type="ORF">BKA10_002598</name>
</gene>
<feature type="domain" description="HTH tetR-type" evidence="6">
    <location>
        <begin position="1"/>
        <end position="34"/>
    </location>
</feature>
<dbReference type="EMBL" id="JACIFH010000001">
    <property type="protein sequence ID" value="MBB4140804.1"/>
    <property type="molecule type" value="Genomic_DNA"/>
</dbReference>
<dbReference type="Pfam" id="PF13977">
    <property type="entry name" value="TetR_C_6"/>
    <property type="match status" value="1"/>
</dbReference>
<keyword evidence="1" id="KW-0678">Repressor</keyword>
<organism evidence="7 8">
    <name type="scientific">Microbacterium invictum</name>
    <dbReference type="NCBI Taxonomy" id="515415"/>
    <lineage>
        <taxon>Bacteria</taxon>
        <taxon>Bacillati</taxon>
        <taxon>Actinomycetota</taxon>
        <taxon>Actinomycetes</taxon>
        <taxon>Micrococcales</taxon>
        <taxon>Microbacteriaceae</taxon>
        <taxon>Microbacterium</taxon>
    </lineage>
</organism>
<keyword evidence="4" id="KW-0804">Transcription</keyword>
<evidence type="ECO:0000256" key="1">
    <source>
        <dbReference type="ARBA" id="ARBA00022491"/>
    </source>
</evidence>
<dbReference type="SUPFAM" id="SSF46689">
    <property type="entry name" value="Homeodomain-like"/>
    <property type="match status" value="1"/>
</dbReference>
<dbReference type="SUPFAM" id="SSF48498">
    <property type="entry name" value="Tetracyclin repressor-like, C-terminal domain"/>
    <property type="match status" value="1"/>
</dbReference>
<dbReference type="AlphaFoldDB" id="A0AA40VMU8"/>
<dbReference type="InterPro" id="IPR001647">
    <property type="entry name" value="HTH_TetR"/>
</dbReference>
<comment type="caution">
    <text evidence="5">Lacks conserved residue(s) required for the propagation of feature annotation.</text>
</comment>
<dbReference type="Gene3D" id="1.10.357.10">
    <property type="entry name" value="Tetracycline Repressor, domain 2"/>
    <property type="match status" value="1"/>
</dbReference>
<reference evidence="7 8" key="1">
    <citation type="submission" date="2020-08" db="EMBL/GenBank/DDBJ databases">
        <title>Sequencing the genomes of 1000 actinobacteria strains.</title>
        <authorList>
            <person name="Klenk H.-P."/>
        </authorList>
    </citation>
    <scope>NUCLEOTIDE SEQUENCE [LARGE SCALE GENOMIC DNA]</scope>
    <source>
        <strain evidence="7 8">DSM 19600</strain>
    </source>
</reference>
<sequence length="167" mass="18472">MADRVGISEAGLLHHFPSKSALLAAALDRRDKQAELVIDFDASGPEILRGLIRVVEQNATTPGVVDLFCLLSSEATSPKHPAHDYFVKRYEYARSSIRRAFEKLRDDGLLREGVTAERASVATIALMDGLQVQWLLDRQALDMATELKALLALLVRMDFHDASGSRI</sequence>
<evidence type="ECO:0000256" key="2">
    <source>
        <dbReference type="ARBA" id="ARBA00023015"/>
    </source>
</evidence>
<evidence type="ECO:0000256" key="5">
    <source>
        <dbReference type="PROSITE-ProRule" id="PRU00335"/>
    </source>
</evidence>
<dbReference type="InterPro" id="IPR009057">
    <property type="entry name" value="Homeodomain-like_sf"/>
</dbReference>
<dbReference type="PROSITE" id="PS50977">
    <property type="entry name" value="HTH_TETR_2"/>
    <property type="match status" value="1"/>
</dbReference>
<dbReference type="Pfam" id="PF00440">
    <property type="entry name" value="TetR_N"/>
    <property type="match status" value="1"/>
</dbReference>
<dbReference type="Proteomes" id="UP000549113">
    <property type="component" value="Unassembled WGS sequence"/>
</dbReference>
<evidence type="ECO:0000313" key="8">
    <source>
        <dbReference type="Proteomes" id="UP000549113"/>
    </source>
</evidence>
<evidence type="ECO:0000256" key="3">
    <source>
        <dbReference type="ARBA" id="ARBA00023125"/>
    </source>
</evidence>
<dbReference type="GO" id="GO:0003677">
    <property type="term" value="F:DNA binding"/>
    <property type="evidence" value="ECO:0007669"/>
    <property type="project" value="UniProtKB-UniRule"/>
</dbReference>
<dbReference type="InterPro" id="IPR036271">
    <property type="entry name" value="Tet_transcr_reg_TetR-rel_C_sf"/>
</dbReference>
<evidence type="ECO:0000259" key="6">
    <source>
        <dbReference type="PROSITE" id="PS50977"/>
    </source>
</evidence>
<keyword evidence="2" id="KW-0805">Transcription regulation</keyword>
<proteinExistence type="predicted"/>
<dbReference type="InterPro" id="IPR039538">
    <property type="entry name" value="BetI_C"/>
</dbReference>
<protein>
    <submittedName>
        <fullName evidence="7">AcrR family transcriptional regulator</fullName>
    </submittedName>
</protein>
<name>A0AA40VMU8_9MICO</name>
<keyword evidence="3 5" id="KW-0238">DNA-binding</keyword>